<dbReference type="PANTHER" id="PTHR33529:SF6">
    <property type="entry name" value="YJGP_YJGQ FAMILY PERMEASE"/>
    <property type="match status" value="1"/>
</dbReference>
<comment type="caution">
    <text evidence="7">The sequence shown here is derived from an EMBL/GenBank/DDBJ whole genome shotgun (WGS) entry which is preliminary data.</text>
</comment>
<feature type="transmembrane region" description="Helical" evidence="6">
    <location>
        <begin position="103"/>
        <end position="121"/>
    </location>
</feature>
<reference evidence="7 8" key="1">
    <citation type="submission" date="2018-01" db="EMBL/GenBank/DDBJ databases">
        <title>Metagenomic assembled genomes from two thermal pools in the Uzon Caldera, Kamchatka, Russia.</title>
        <authorList>
            <person name="Wilkins L."/>
            <person name="Ettinger C."/>
        </authorList>
    </citation>
    <scope>NUCLEOTIDE SEQUENCE [LARGE SCALE GENOMIC DNA]</scope>
    <source>
        <strain evidence="7">ZAV-08</strain>
    </source>
</reference>
<dbReference type="Proteomes" id="UP000235460">
    <property type="component" value="Unassembled WGS sequence"/>
</dbReference>
<evidence type="ECO:0000256" key="3">
    <source>
        <dbReference type="ARBA" id="ARBA00022692"/>
    </source>
</evidence>
<gene>
    <name evidence="7" type="ORF">C0190_00050</name>
</gene>
<feature type="transmembrane region" description="Helical" evidence="6">
    <location>
        <begin position="12"/>
        <end position="34"/>
    </location>
</feature>
<feature type="transmembrane region" description="Helical" evidence="6">
    <location>
        <begin position="279"/>
        <end position="298"/>
    </location>
</feature>
<proteinExistence type="predicted"/>
<feature type="transmembrane region" description="Helical" evidence="6">
    <location>
        <begin position="54"/>
        <end position="77"/>
    </location>
</feature>
<organism evidence="7 8">
    <name type="scientific">Thermodesulfobacterium geofontis</name>
    <dbReference type="NCBI Taxonomy" id="1295609"/>
    <lineage>
        <taxon>Bacteria</taxon>
        <taxon>Pseudomonadati</taxon>
        <taxon>Thermodesulfobacteriota</taxon>
        <taxon>Thermodesulfobacteria</taxon>
        <taxon>Thermodesulfobacteriales</taxon>
        <taxon>Thermodesulfobacteriaceae</taxon>
        <taxon>Thermodesulfobacterium</taxon>
    </lineage>
</organism>
<feature type="transmembrane region" description="Helical" evidence="6">
    <location>
        <begin position="337"/>
        <end position="358"/>
    </location>
</feature>
<dbReference type="AlphaFoldDB" id="A0A2N7PQL1"/>
<accession>A0A2N7PQL1</accession>
<evidence type="ECO:0008006" key="9">
    <source>
        <dbReference type="Google" id="ProtNLM"/>
    </source>
</evidence>
<feature type="transmembrane region" description="Helical" evidence="6">
    <location>
        <begin position="305"/>
        <end position="325"/>
    </location>
</feature>
<evidence type="ECO:0000256" key="4">
    <source>
        <dbReference type="ARBA" id="ARBA00022989"/>
    </source>
</evidence>
<protein>
    <recommendedName>
        <fullName evidence="9">YjgP/YjgQ family permease</fullName>
    </recommendedName>
</protein>
<evidence type="ECO:0000256" key="5">
    <source>
        <dbReference type="ARBA" id="ARBA00023136"/>
    </source>
</evidence>
<evidence type="ECO:0000313" key="7">
    <source>
        <dbReference type="EMBL" id="PMP69240.1"/>
    </source>
</evidence>
<sequence>MKIFWKYHLKEYFFYTFVFFIVFSAIITLVQGIIKLQDFLELNPSFKVIFQLFIYIFFQLLSFIYTLSVFMGVLFAIHRLKYEKEVLAFCSLGFSLKDFMKPLLVFSLISLLITFLAHFFLSPWSKRQVKEIQIELVKAQIEKPFPEKKPISLGKDFYLYVRKAEKIDKTHYFKNIFLLKRETNGKKGFFISQNGSYSANENIFTLVKGWGIFIDPQSNIEVLRFGDYKFRLNTKILEEEKLYFKRGEKSFSELKEDIRGLKPGTSDYFRYLNEYYQRFFFPLSALFLAFQAFFLGIYIKTSYRFLLFFLGIAVFLIFYIFYNFFSSLGENGKIFPFWSFLSFYFLVSLLLIFQYFGFKRKREIYL</sequence>
<keyword evidence="5 6" id="KW-0472">Membrane</keyword>
<evidence type="ECO:0000256" key="2">
    <source>
        <dbReference type="ARBA" id="ARBA00022475"/>
    </source>
</evidence>
<evidence type="ECO:0000313" key="8">
    <source>
        <dbReference type="Proteomes" id="UP000235460"/>
    </source>
</evidence>
<comment type="subcellular location">
    <subcellularLocation>
        <location evidence="1">Cell membrane</location>
        <topology evidence="1">Multi-pass membrane protein</topology>
    </subcellularLocation>
</comment>
<dbReference type="GO" id="GO:0015920">
    <property type="term" value="P:lipopolysaccharide transport"/>
    <property type="evidence" value="ECO:0007669"/>
    <property type="project" value="TreeGrafter"/>
</dbReference>
<dbReference type="Pfam" id="PF03739">
    <property type="entry name" value="LptF_LptG"/>
    <property type="match status" value="1"/>
</dbReference>
<keyword evidence="3 6" id="KW-0812">Transmembrane</keyword>
<name>A0A2N7PQL1_9BACT</name>
<keyword evidence="4 6" id="KW-1133">Transmembrane helix</keyword>
<dbReference type="EMBL" id="PNIK01000001">
    <property type="protein sequence ID" value="PMP69240.1"/>
    <property type="molecule type" value="Genomic_DNA"/>
</dbReference>
<dbReference type="PANTHER" id="PTHR33529">
    <property type="entry name" value="SLR0882 PROTEIN-RELATED"/>
    <property type="match status" value="1"/>
</dbReference>
<keyword evidence="2" id="KW-1003">Cell membrane</keyword>
<evidence type="ECO:0000256" key="1">
    <source>
        <dbReference type="ARBA" id="ARBA00004651"/>
    </source>
</evidence>
<dbReference type="GO" id="GO:0043190">
    <property type="term" value="C:ATP-binding cassette (ABC) transporter complex"/>
    <property type="evidence" value="ECO:0007669"/>
    <property type="project" value="TreeGrafter"/>
</dbReference>
<dbReference type="InterPro" id="IPR005495">
    <property type="entry name" value="LptG/LptF_permease"/>
</dbReference>
<evidence type="ECO:0000256" key="6">
    <source>
        <dbReference type="SAM" id="Phobius"/>
    </source>
</evidence>